<name>A0A1M5EUE1_9BACT</name>
<evidence type="ECO:0000313" key="2">
    <source>
        <dbReference type="Proteomes" id="UP000184368"/>
    </source>
</evidence>
<protein>
    <submittedName>
        <fullName evidence="1">Uncharacterized protein</fullName>
    </submittedName>
</protein>
<dbReference type="RefSeq" id="WP_073045119.1">
    <property type="nucleotide sequence ID" value="NZ_FQUO01000012.1"/>
</dbReference>
<proteinExistence type="predicted"/>
<accession>A0A1M5EUE1</accession>
<dbReference type="Proteomes" id="UP000184368">
    <property type="component" value="Unassembled WGS sequence"/>
</dbReference>
<gene>
    <name evidence="1" type="ORF">SAMN05444008_112196</name>
</gene>
<dbReference type="AlphaFoldDB" id="A0A1M5EUE1"/>
<evidence type="ECO:0000313" key="1">
    <source>
        <dbReference type="EMBL" id="SHF82834.1"/>
    </source>
</evidence>
<organism evidence="1 2">
    <name type="scientific">Cnuella takakiae</name>
    <dbReference type="NCBI Taxonomy" id="1302690"/>
    <lineage>
        <taxon>Bacteria</taxon>
        <taxon>Pseudomonadati</taxon>
        <taxon>Bacteroidota</taxon>
        <taxon>Chitinophagia</taxon>
        <taxon>Chitinophagales</taxon>
        <taxon>Chitinophagaceae</taxon>
        <taxon>Cnuella</taxon>
    </lineage>
</organism>
<keyword evidence="2" id="KW-1185">Reference proteome</keyword>
<reference evidence="1 2" key="1">
    <citation type="submission" date="2016-11" db="EMBL/GenBank/DDBJ databases">
        <authorList>
            <person name="Jaros S."/>
            <person name="Januszkiewicz K."/>
            <person name="Wedrychowicz H."/>
        </authorList>
    </citation>
    <scope>NUCLEOTIDE SEQUENCE [LARGE SCALE GENOMIC DNA]</scope>
    <source>
        <strain evidence="1 2">DSM 26897</strain>
    </source>
</reference>
<dbReference type="EMBL" id="FQUO01000012">
    <property type="protein sequence ID" value="SHF82834.1"/>
    <property type="molecule type" value="Genomic_DNA"/>
</dbReference>
<sequence length="72" mass="8198">MAHHTPSTINAFHWHEALDRGCICMKMIDQLLLQHPVISRNEDLLKKVQQARSILSDACREIASRSMDAEGE</sequence>